<organism evidence="6 7">
    <name type="scientific">Pseudogemmobacter humi</name>
    <dbReference type="NCBI Taxonomy" id="2483812"/>
    <lineage>
        <taxon>Bacteria</taxon>
        <taxon>Pseudomonadati</taxon>
        <taxon>Pseudomonadota</taxon>
        <taxon>Alphaproteobacteria</taxon>
        <taxon>Rhodobacterales</taxon>
        <taxon>Paracoccaceae</taxon>
        <taxon>Pseudogemmobacter</taxon>
    </lineage>
</organism>
<dbReference type="AlphaFoldDB" id="A0A3P5X778"/>
<dbReference type="EMBL" id="UXAW01000075">
    <property type="protein sequence ID" value="VDC30244.1"/>
    <property type="molecule type" value="Genomic_DNA"/>
</dbReference>
<dbReference type="InterPro" id="IPR001638">
    <property type="entry name" value="Solute-binding_3/MltF_N"/>
</dbReference>
<keyword evidence="3 4" id="KW-0732">Signal</keyword>
<name>A0A3P5X778_9RHOB</name>
<dbReference type="GO" id="GO:0042597">
    <property type="term" value="C:periplasmic space"/>
    <property type="evidence" value="ECO:0007669"/>
    <property type="project" value="UniProtKB-SubCell"/>
</dbReference>
<comment type="subcellular location">
    <subcellularLocation>
        <location evidence="1">Periplasm</location>
    </subcellularLocation>
</comment>
<dbReference type="SMART" id="SM00062">
    <property type="entry name" value="PBPb"/>
    <property type="match status" value="1"/>
</dbReference>
<feature type="domain" description="Solute-binding protein family 3/N-terminal" evidence="5">
    <location>
        <begin position="25"/>
        <end position="242"/>
    </location>
</feature>
<dbReference type="Gene3D" id="3.40.190.10">
    <property type="entry name" value="Periplasmic binding protein-like II"/>
    <property type="match status" value="2"/>
</dbReference>
<dbReference type="GO" id="GO:0042918">
    <property type="term" value="P:alkanesulfonate transmembrane transport"/>
    <property type="evidence" value="ECO:0007669"/>
    <property type="project" value="TreeGrafter"/>
</dbReference>
<dbReference type="NCBIfam" id="TIGR01729">
    <property type="entry name" value="taurine_ABC_bnd"/>
    <property type="match status" value="1"/>
</dbReference>
<proteinExistence type="inferred from homology"/>
<dbReference type="PANTHER" id="PTHR30024">
    <property type="entry name" value="ALIPHATIC SULFONATES-BINDING PROTEIN-RELATED"/>
    <property type="match status" value="1"/>
</dbReference>
<feature type="chain" id="PRO_5018011064" evidence="4">
    <location>
        <begin position="24"/>
        <end position="328"/>
    </location>
</feature>
<evidence type="ECO:0000259" key="5">
    <source>
        <dbReference type="SMART" id="SM00062"/>
    </source>
</evidence>
<dbReference type="Pfam" id="PF09084">
    <property type="entry name" value="NMT1"/>
    <property type="match status" value="1"/>
</dbReference>
<feature type="signal peptide" evidence="4">
    <location>
        <begin position="1"/>
        <end position="23"/>
    </location>
</feature>
<dbReference type="InterPro" id="IPR010068">
    <property type="entry name" value="Peri-bd_TauA"/>
</dbReference>
<evidence type="ECO:0000313" key="6">
    <source>
        <dbReference type="EMBL" id="VDC30244.1"/>
    </source>
</evidence>
<protein>
    <submittedName>
        <fullName evidence="6">Taurine-binding periplasmic protein</fullName>
    </submittedName>
</protein>
<evidence type="ECO:0000256" key="4">
    <source>
        <dbReference type="SAM" id="SignalP"/>
    </source>
</evidence>
<keyword evidence="7" id="KW-1185">Reference proteome</keyword>
<dbReference type="Proteomes" id="UP000277498">
    <property type="component" value="Unassembled WGS sequence"/>
</dbReference>
<comment type="similarity">
    <text evidence="2">Belongs to the bacterial solute-binding protein SsuA/TauA family.</text>
</comment>
<evidence type="ECO:0000256" key="3">
    <source>
        <dbReference type="ARBA" id="ARBA00022729"/>
    </source>
</evidence>
<evidence type="ECO:0000256" key="1">
    <source>
        <dbReference type="ARBA" id="ARBA00004418"/>
    </source>
</evidence>
<dbReference type="RefSeq" id="WP_124087240.1">
    <property type="nucleotide sequence ID" value="NZ_UXAW01000075.1"/>
</dbReference>
<reference evidence="6 7" key="1">
    <citation type="submission" date="2018-11" db="EMBL/GenBank/DDBJ databases">
        <authorList>
            <person name="Criscuolo A."/>
        </authorList>
    </citation>
    <scope>NUCLEOTIDE SEQUENCE [LARGE SCALE GENOMIC DNA]</scope>
    <source>
        <strain evidence="6">ACIP111625</strain>
    </source>
</reference>
<dbReference type="OrthoDB" id="6788250at2"/>
<dbReference type="PANTHER" id="PTHR30024:SF47">
    <property type="entry name" value="TAURINE-BINDING PERIPLASMIC PROTEIN"/>
    <property type="match status" value="1"/>
</dbReference>
<accession>A0A3P5X778</accession>
<sequence length="328" mass="34149">MTYRIKAMALGLAAALVSGPALAETIIIGHFGNPTPMQFARAEGKFEAATGWDIEWRKFDAGTDVIAAMAAGDVALAELGSSPLAIASSQGVELQLFMLAAVLGTAESLIAREGSGIESLADLKGKKIGVPLGSTAHYSLMGALKHEGIAETEVTIMGMTPDQIAAAWEQGAIDAGFVWEPVQNQILQTGTRIIGADQIAEWGYPTFDAWVVGTDFASANAKALVAFAKVFDEANAAYLADPAAWNAESAEVKALVDMTGAAPEQVPGIMEGFVFVPLKDQTSEALLGSAPAILKSTAEFLKGAGRIDTVADDYAPFVNLSVIEAATQ</sequence>
<dbReference type="SUPFAM" id="SSF53850">
    <property type="entry name" value="Periplasmic binding protein-like II"/>
    <property type="match status" value="1"/>
</dbReference>
<evidence type="ECO:0000313" key="7">
    <source>
        <dbReference type="Proteomes" id="UP000277498"/>
    </source>
</evidence>
<evidence type="ECO:0000256" key="2">
    <source>
        <dbReference type="ARBA" id="ARBA00010742"/>
    </source>
</evidence>
<dbReference type="InterPro" id="IPR015168">
    <property type="entry name" value="SsuA/THI5"/>
</dbReference>
<gene>
    <name evidence="6" type="primary">tauA</name>
    <name evidence="6" type="ORF">XINFAN_02498</name>
</gene>